<dbReference type="Gene3D" id="3.40.50.2000">
    <property type="entry name" value="Glycogen Phosphorylase B"/>
    <property type="match status" value="2"/>
</dbReference>
<accession>A0ABR9XF22</accession>
<evidence type="ECO:0000313" key="2">
    <source>
        <dbReference type="EMBL" id="MBE9665988.1"/>
    </source>
</evidence>
<dbReference type="Proteomes" id="UP000632774">
    <property type="component" value="Unassembled WGS sequence"/>
</dbReference>
<dbReference type="InterPro" id="IPR050194">
    <property type="entry name" value="Glycosyltransferase_grp1"/>
</dbReference>
<feature type="domain" description="Glycosyl transferase family 1" evidence="1">
    <location>
        <begin position="199"/>
        <end position="359"/>
    </location>
</feature>
<evidence type="ECO:0000259" key="1">
    <source>
        <dbReference type="Pfam" id="PF00534"/>
    </source>
</evidence>
<dbReference type="EMBL" id="JADFFM010000001">
    <property type="protein sequence ID" value="MBE9665988.1"/>
    <property type="molecule type" value="Genomic_DNA"/>
</dbReference>
<protein>
    <submittedName>
        <fullName evidence="2">Glycosyltransferase family 4 protein</fullName>
    </submittedName>
</protein>
<comment type="caution">
    <text evidence="2">The sequence shown here is derived from an EMBL/GenBank/DDBJ whole genome shotgun (WGS) entry which is preliminary data.</text>
</comment>
<dbReference type="CDD" id="cd03801">
    <property type="entry name" value="GT4_PimA-like"/>
    <property type="match status" value="1"/>
</dbReference>
<dbReference type="InterPro" id="IPR001296">
    <property type="entry name" value="Glyco_trans_1"/>
</dbReference>
<organism evidence="2 3">
    <name type="scientific">Mucilaginibacter boryungensis</name>
    <dbReference type="NCBI Taxonomy" id="768480"/>
    <lineage>
        <taxon>Bacteria</taxon>
        <taxon>Pseudomonadati</taxon>
        <taxon>Bacteroidota</taxon>
        <taxon>Sphingobacteriia</taxon>
        <taxon>Sphingobacteriales</taxon>
        <taxon>Sphingobacteriaceae</taxon>
        <taxon>Mucilaginibacter</taxon>
    </lineage>
</organism>
<dbReference type="SUPFAM" id="SSF53756">
    <property type="entry name" value="UDP-Glycosyltransferase/glycogen phosphorylase"/>
    <property type="match status" value="1"/>
</dbReference>
<reference evidence="2 3" key="1">
    <citation type="submission" date="2020-10" db="EMBL/GenBank/DDBJ databases">
        <title>Mucilaginibacter mali sp. nov., isolated from rhizosphere soil of apple orchard.</title>
        <authorList>
            <person name="Lee J.-S."/>
            <person name="Kim H.S."/>
            <person name="Kim J.-S."/>
        </authorList>
    </citation>
    <scope>NUCLEOTIDE SEQUENCE [LARGE SCALE GENOMIC DNA]</scope>
    <source>
        <strain evidence="2 3">KCTC 23157</strain>
    </source>
</reference>
<dbReference type="RefSeq" id="WP_194105364.1">
    <property type="nucleotide sequence ID" value="NZ_JADFFM010000001.1"/>
</dbReference>
<keyword evidence="3" id="KW-1185">Reference proteome</keyword>
<name>A0ABR9XF22_9SPHI</name>
<proteinExistence type="predicted"/>
<gene>
    <name evidence="2" type="ORF">IRJ18_06415</name>
</gene>
<dbReference type="Pfam" id="PF00534">
    <property type="entry name" value="Glycos_transf_1"/>
    <property type="match status" value="1"/>
</dbReference>
<sequence length="385" mass="43452">MKRLAIVTTHPIQYYAPVFKLLNHRGIISIKIFYTWGDSAINKHDPGFNRQIEWDIPLLDGYDYEWVKNTSAQPGSHHFNGIVNPELIQQINLYKADAVLVFGWAYHSHLKVLRYFKNKVPVYFRGDSTLLDQQTGIRSVLKSLFLKWVYRHIDHAFYVGTNNRAYFKKYGLGDEQLSFAPHAVDNDRFAINHDTEAAALRKSLNIPADAVLILFAGKLEDKKAPELLLNAFIRLNTPDTHLLFAGNGPLEIVLKQKAGSNPNIHFTDFKNQSQMPVLYQACDIFCLPSKGPDETWGLAVNEAMACSKAVIISDKCGCAIDLVTENNGIIFKSENIDEITLGLKKMITNGNLLTEMGKTSGLKIKDWDFEHIAAAIETKLINEKS</sequence>
<evidence type="ECO:0000313" key="3">
    <source>
        <dbReference type="Proteomes" id="UP000632774"/>
    </source>
</evidence>
<dbReference type="PANTHER" id="PTHR45947:SF3">
    <property type="entry name" value="SULFOQUINOVOSYL TRANSFERASE SQD2"/>
    <property type="match status" value="1"/>
</dbReference>
<dbReference type="PANTHER" id="PTHR45947">
    <property type="entry name" value="SULFOQUINOVOSYL TRANSFERASE SQD2"/>
    <property type="match status" value="1"/>
</dbReference>